<evidence type="ECO:0000313" key="2">
    <source>
        <dbReference type="Proteomes" id="UP000051936"/>
    </source>
</evidence>
<keyword evidence="2" id="KW-1185">Reference proteome</keyword>
<gene>
    <name evidence="1" type="ORF">AOQ71_04285</name>
</gene>
<evidence type="ECO:0000313" key="1">
    <source>
        <dbReference type="EMBL" id="KRQ16852.1"/>
    </source>
</evidence>
<dbReference type="STRING" id="989370.AOQ71_04285"/>
<proteinExistence type="predicted"/>
<dbReference type="EMBL" id="LJYG01000021">
    <property type="protein sequence ID" value="KRQ16852.1"/>
    <property type="molecule type" value="Genomic_DNA"/>
</dbReference>
<dbReference type="Proteomes" id="UP000051936">
    <property type="component" value="Unassembled WGS sequence"/>
</dbReference>
<comment type="caution">
    <text evidence="1">The sequence shown here is derived from an EMBL/GenBank/DDBJ whole genome shotgun (WGS) entry which is preliminary data.</text>
</comment>
<name>A0A0R3E9N9_9BRAD</name>
<protein>
    <submittedName>
        <fullName evidence="1">Uncharacterized protein</fullName>
    </submittedName>
</protein>
<organism evidence="1 2">
    <name type="scientific">Bradyrhizobium manausense</name>
    <dbReference type="NCBI Taxonomy" id="989370"/>
    <lineage>
        <taxon>Bacteria</taxon>
        <taxon>Pseudomonadati</taxon>
        <taxon>Pseudomonadota</taxon>
        <taxon>Alphaproteobacteria</taxon>
        <taxon>Hyphomicrobiales</taxon>
        <taxon>Nitrobacteraceae</taxon>
        <taxon>Bradyrhizobium</taxon>
    </lineage>
</organism>
<accession>A0A0R3E9N9</accession>
<reference evidence="1 2" key="1">
    <citation type="submission" date="2015-09" db="EMBL/GenBank/DDBJ databases">
        <title>Draft Genome Sequence of Bradyrhizobium manausense Strain BR 3351T, a Novel Symbiotic Nitrogen-Fixing Alphaproteobacterium Isolated from Brazilian Amazon Rain Forest.</title>
        <authorList>
            <person name="De Araujo J.L."/>
            <person name="Zilli J.E."/>
        </authorList>
    </citation>
    <scope>NUCLEOTIDE SEQUENCE [LARGE SCALE GENOMIC DNA]</scope>
    <source>
        <strain evidence="1 2">BR3351</strain>
    </source>
</reference>
<sequence length="110" mass="12146">MIERIQYAPRQGATYEPSLDILVPALAKLRECEGTLSALVLLDGLPEMILPGLAYVASRRRYVPHAAVQAVVTYCGPLFLERCLGRSRARALLKCYPKRAALSGLVRYDA</sequence>
<dbReference type="AlphaFoldDB" id="A0A0R3E9N9"/>